<comment type="caution">
    <text evidence="2">The sequence shown here is derived from an EMBL/GenBank/DDBJ whole genome shotgun (WGS) entry which is preliminary data.</text>
</comment>
<dbReference type="Gene3D" id="3.10.450.50">
    <property type="match status" value="1"/>
</dbReference>
<sequence length="193" mass="21017">MRTTIFTLAAACGAFIAPALCSPTWKSWQPCPSISSEIMTDFTTTNQTRTFVENMFSAVALDNFGQSFAQVLSDELTWTVTGSSPIAGTYYPKSVYISQVLTPLRGVLNSLPVPIVDHIVVDGYWTTVTWHSEGVSGKNGADYDMNYAWVMRAQPEGSAGELKIVEVIGFYDGQKVSNVFEGYDLAALRDGTA</sequence>
<keyword evidence="1" id="KW-0732">Signal</keyword>
<accession>A0AAN8EFU2</accession>
<protein>
    <recommendedName>
        <fullName evidence="4">SnoaL-like domain-containing protein</fullName>
    </recommendedName>
</protein>
<evidence type="ECO:0008006" key="4">
    <source>
        <dbReference type="Google" id="ProtNLM"/>
    </source>
</evidence>
<organism evidence="2 3">
    <name type="scientific">Knufia fluminis</name>
    <dbReference type="NCBI Taxonomy" id="191047"/>
    <lineage>
        <taxon>Eukaryota</taxon>
        <taxon>Fungi</taxon>
        <taxon>Dikarya</taxon>
        <taxon>Ascomycota</taxon>
        <taxon>Pezizomycotina</taxon>
        <taxon>Eurotiomycetes</taxon>
        <taxon>Chaetothyriomycetidae</taxon>
        <taxon>Chaetothyriales</taxon>
        <taxon>Trichomeriaceae</taxon>
        <taxon>Knufia</taxon>
    </lineage>
</organism>
<evidence type="ECO:0000313" key="3">
    <source>
        <dbReference type="Proteomes" id="UP001316803"/>
    </source>
</evidence>
<dbReference type="EMBL" id="JAKLMC020000008">
    <property type="protein sequence ID" value="KAK5954764.1"/>
    <property type="molecule type" value="Genomic_DNA"/>
</dbReference>
<feature type="signal peptide" evidence="1">
    <location>
        <begin position="1"/>
        <end position="21"/>
    </location>
</feature>
<proteinExistence type="predicted"/>
<gene>
    <name evidence="2" type="ORF">OHC33_004489</name>
</gene>
<name>A0AAN8EFU2_9EURO</name>
<reference evidence="2 3" key="1">
    <citation type="submission" date="2022-12" db="EMBL/GenBank/DDBJ databases">
        <title>Genomic features and morphological characterization of a novel Knufia sp. strain isolated from spacecraft assembly facility.</title>
        <authorList>
            <person name="Teixeira M."/>
            <person name="Chander A.M."/>
            <person name="Stajich J.E."/>
            <person name="Venkateswaran K."/>
        </authorList>
    </citation>
    <scope>NUCLEOTIDE SEQUENCE [LARGE SCALE GENOMIC DNA]</scope>
    <source>
        <strain evidence="2 3">FJI-L2-BK-P2</strain>
    </source>
</reference>
<dbReference type="AlphaFoldDB" id="A0AAN8EFU2"/>
<evidence type="ECO:0000313" key="2">
    <source>
        <dbReference type="EMBL" id="KAK5954764.1"/>
    </source>
</evidence>
<dbReference type="SUPFAM" id="SSF54427">
    <property type="entry name" value="NTF2-like"/>
    <property type="match status" value="1"/>
</dbReference>
<dbReference type="Proteomes" id="UP001316803">
    <property type="component" value="Unassembled WGS sequence"/>
</dbReference>
<feature type="chain" id="PRO_5043016672" description="SnoaL-like domain-containing protein" evidence="1">
    <location>
        <begin position="22"/>
        <end position="193"/>
    </location>
</feature>
<keyword evidence="3" id="KW-1185">Reference proteome</keyword>
<evidence type="ECO:0000256" key="1">
    <source>
        <dbReference type="SAM" id="SignalP"/>
    </source>
</evidence>
<dbReference type="InterPro" id="IPR032710">
    <property type="entry name" value="NTF2-like_dom_sf"/>
</dbReference>